<dbReference type="Gene3D" id="1.10.287.830">
    <property type="entry name" value="putative peptidase helix hairpin domain like"/>
    <property type="match status" value="1"/>
</dbReference>
<comment type="similarity">
    <text evidence="6">Belongs to the peptidase M3B family.</text>
</comment>
<dbReference type="Pfam" id="PF08439">
    <property type="entry name" value="Peptidase_M3_N"/>
    <property type="match status" value="1"/>
</dbReference>
<dbReference type="InterPro" id="IPR042088">
    <property type="entry name" value="OligoPept_F_C"/>
</dbReference>
<gene>
    <name evidence="9" type="primary">pepF</name>
    <name evidence="9" type="ORF">NDM98_05845</name>
</gene>
<evidence type="ECO:0000259" key="8">
    <source>
        <dbReference type="Pfam" id="PF08439"/>
    </source>
</evidence>
<keyword evidence="10" id="KW-1185">Reference proteome</keyword>
<evidence type="ECO:0000256" key="6">
    <source>
        <dbReference type="RuleBase" id="RU368091"/>
    </source>
</evidence>
<evidence type="ECO:0000256" key="3">
    <source>
        <dbReference type="ARBA" id="ARBA00022801"/>
    </source>
</evidence>
<dbReference type="InterPro" id="IPR013647">
    <property type="entry name" value="OligopepF_N_dom"/>
</dbReference>
<keyword evidence="5 6" id="KW-0482">Metalloprotease</keyword>
<keyword evidence="3 6" id="KW-0378">Hydrolase</keyword>
<dbReference type="SUPFAM" id="SSF55486">
    <property type="entry name" value="Metalloproteases ('zincins'), catalytic domain"/>
    <property type="match status" value="1"/>
</dbReference>
<evidence type="ECO:0000256" key="4">
    <source>
        <dbReference type="ARBA" id="ARBA00022833"/>
    </source>
</evidence>
<dbReference type="EC" id="3.4.24.-" evidence="6"/>
<dbReference type="InterPro" id="IPR045090">
    <property type="entry name" value="Pept_M3A_M3B"/>
</dbReference>
<keyword evidence="4 6" id="KW-0862">Zinc</keyword>
<reference evidence="9" key="1">
    <citation type="submission" date="2022-06" db="EMBL/GenBank/DDBJ databases">
        <title>Alkalicoccobacillus porphyridii sp. nov., isolated from a marine red alga, Porphyridium purpureum and reclassification of Shouchella plakortidis and Shouchella gibsonii as Alkalicoccobacillus plakortidis comb. nov. and Alkalicoccobacillus gibsonii comb. nov.</title>
        <authorList>
            <person name="Kim K.H."/>
            <person name="Lee J.K."/>
            <person name="Han D.M."/>
            <person name="Baek J.H."/>
            <person name="Jeon C.O."/>
        </authorList>
    </citation>
    <scope>NUCLEOTIDE SEQUENCE</scope>
    <source>
        <strain evidence="9">DSM 19153</strain>
    </source>
</reference>
<proteinExistence type="inferred from homology"/>
<feature type="domain" description="Peptidase M3A/M3B catalytic" evidence="7">
    <location>
        <begin position="205"/>
        <end position="585"/>
    </location>
</feature>
<dbReference type="RefSeq" id="WP_251605246.1">
    <property type="nucleotide sequence ID" value="NZ_JAMQJY010000001.1"/>
</dbReference>
<evidence type="ECO:0000259" key="7">
    <source>
        <dbReference type="Pfam" id="PF01432"/>
    </source>
</evidence>
<evidence type="ECO:0000313" key="10">
    <source>
        <dbReference type="Proteomes" id="UP001203665"/>
    </source>
</evidence>
<dbReference type="Gene3D" id="1.10.1370.20">
    <property type="entry name" value="Oligoendopeptidase f, C-terminal domain"/>
    <property type="match status" value="1"/>
</dbReference>
<evidence type="ECO:0000256" key="2">
    <source>
        <dbReference type="ARBA" id="ARBA00022723"/>
    </source>
</evidence>
<organism evidence="9 10">
    <name type="scientific">Alkalicoccobacillus plakortidis</name>
    <dbReference type="NCBI Taxonomy" id="444060"/>
    <lineage>
        <taxon>Bacteria</taxon>
        <taxon>Bacillati</taxon>
        <taxon>Bacillota</taxon>
        <taxon>Bacilli</taxon>
        <taxon>Bacillales</taxon>
        <taxon>Bacillaceae</taxon>
        <taxon>Alkalicoccobacillus</taxon>
    </lineage>
</organism>
<evidence type="ECO:0000256" key="1">
    <source>
        <dbReference type="ARBA" id="ARBA00022670"/>
    </source>
</evidence>
<dbReference type="Proteomes" id="UP001203665">
    <property type="component" value="Unassembled WGS sequence"/>
</dbReference>
<dbReference type="Gene3D" id="1.20.140.70">
    <property type="entry name" value="Oligopeptidase f, N-terminal domain"/>
    <property type="match status" value="1"/>
</dbReference>
<comment type="function">
    <text evidence="6">Has oligopeptidase activity and degrades a variety of small bioactive peptides.</text>
</comment>
<evidence type="ECO:0000313" key="9">
    <source>
        <dbReference type="EMBL" id="MCM2675054.1"/>
    </source>
</evidence>
<keyword evidence="2 6" id="KW-0479">Metal-binding</keyword>
<protein>
    <recommendedName>
        <fullName evidence="6">Oligopeptidase F</fullName>
        <ecNumber evidence="6">3.4.24.-</ecNumber>
    </recommendedName>
</protein>
<name>A0ABT0XGP5_9BACI</name>
<accession>A0ABT0XGP5</accession>
<dbReference type="PANTHER" id="PTHR11804:SF84">
    <property type="entry name" value="SACCHAROLYSIN"/>
    <property type="match status" value="1"/>
</dbReference>
<dbReference type="PANTHER" id="PTHR11804">
    <property type="entry name" value="PROTEASE M3 THIMET OLIGOPEPTIDASE-RELATED"/>
    <property type="match status" value="1"/>
</dbReference>
<comment type="caution">
    <text evidence="9">The sequence shown here is derived from an EMBL/GenBank/DDBJ whole genome shotgun (WGS) entry which is preliminary data.</text>
</comment>
<dbReference type="InterPro" id="IPR001567">
    <property type="entry name" value="Pept_M3A_M3B_dom"/>
</dbReference>
<comment type="cofactor">
    <cofactor evidence="6">
        <name>Zn(2+)</name>
        <dbReference type="ChEBI" id="CHEBI:29105"/>
    </cofactor>
    <text evidence="6">Binds 1 zinc ion.</text>
</comment>
<dbReference type="EMBL" id="JAMQJY010000001">
    <property type="protein sequence ID" value="MCM2675054.1"/>
    <property type="molecule type" value="Genomic_DNA"/>
</dbReference>
<dbReference type="CDD" id="cd09608">
    <property type="entry name" value="M3B_PepF"/>
    <property type="match status" value="1"/>
</dbReference>
<feature type="domain" description="Oligopeptidase F N-terminal" evidence="8">
    <location>
        <begin position="115"/>
        <end position="184"/>
    </location>
</feature>
<dbReference type="InterPro" id="IPR004438">
    <property type="entry name" value="Peptidase_M3B"/>
</dbReference>
<evidence type="ECO:0000256" key="5">
    <source>
        <dbReference type="ARBA" id="ARBA00023049"/>
    </source>
</evidence>
<sequence length="600" mass="69348">MSNNVLERHEIPTHDTWDLESIFLNDKQWEQAAREFKEQVTEVEVFRGKLSESADTLLQALSKHLELEEKLGKLFTYAHMRHDQDTGNSYYAALHDQAYGLISLLEQKASYITPELLAMDPEQLSRYVAEHKQLQDFSHMFDQLKKQREHILSEKEEELLARAKEALLASSQAFGALNNADLTFPTIKNEKGEDVQITHGRFVPLLQSENREIRKAAFEAVYSTYEKYKNTFAATLSGQVKGDIFNAQSRKYANAREAALSETHIPVGVYDSLVETVEEHLPLLHRYVNLRKKCLGVDELHMYDLYTPIIKDVEFTVTYEEAKQKVIEAVKPLGDEYVKRLTEGFENRWVDIHENKGKRSGAYSSGAYGTKPFILMNWQDDVDNLFTLAHEFGHSMHSDYTRNNQPYVYGDYTIFVAEVASTLNEALLHHYFIKNLDDKEKKLYILNYFLEGFRGTVFRQTMFAEFEQMIHEKVEAGGALTADELTSMYYDLNVKYYGKDMVVDEEIGFEWARIPHFYYNFYVFQYATGYSAAAALSKQVLEEGQPAVERFIDFLKTGSSDYPIEMLKKAGVDMTTSEPIKQAMQLFEKTLDQIEELLED</sequence>
<keyword evidence="1 6" id="KW-0645">Protease</keyword>
<dbReference type="NCBIfam" id="TIGR00181">
    <property type="entry name" value="pepF"/>
    <property type="match status" value="1"/>
</dbReference>
<dbReference type="Pfam" id="PF01432">
    <property type="entry name" value="Peptidase_M3"/>
    <property type="match status" value="1"/>
</dbReference>